<organism evidence="4 5">
    <name type="scientific">Colletotrichum sublineola</name>
    <name type="common">Sorghum anthracnose fungus</name>
    <dbReference type="NCBI Taxonomy" id="1173701"/>
    <lineage>
        <taxon>Eukaryota</taxon>
        <taxon>Fungi</taxon>
        <taxon>Dikarya</taxon>
        <taxon>Ascomycota</taxon>
        <taxon>Pezizomycotina</taxon>
        <taxon>Sordariomycetes</taxon>
        <taxon>Hypocreomycetidae</taxon>
        <taxon>Glomerellales</taxon>
        <taxon>Glomerellaceae</taxon>
        <taxon>Colletotrichum</taxon>
        <taxon>Colletotrichum graminicola species complex</taxon>
    </lineage>
</organism>
<comment type="caution">
    <text evidence="4">The sequence shown here is derived from an EMBL/GenBank/DDBJ whole genome shotgun (WGS) entry which is preliminary data.</text>
</comment>
<dbReference type="Gene3D" id="3.40.50.850">
    <property type="entry name" value="Isochorismatase-like"/>
    <property type="match status" value="1"/>
</dbReference>
<evidence type="ECO:0000259" key="3">
    <source>
        <dbReference type="Pfam" id="PF00857"/>
    </source>
</evidence>
<dbReference type="PANTHER" id="PTHR43540">
    <property type="entry name" value="PEROXYUREIDOACRYLATE/UREIDOACRYLATE AMIDOHYDROLASE-RELATED"/>
    <property type="match status" value="1"/>
</dbReference>
<dbReference type="InterPro" id="IPR000868">
    <property type="entry name" value="Isochorismatase-like_dom"/>
</dbReference>
<dbReference type="SUPFAM" id="SSF52499">
    <property type="entry name" value="Isochorismatase-like hydrolases"/>
    <property type="match status" value="1"/>
</dbReference>
<reference evidence="5" key="1">
    <citation type="journal article" date="2014" name="Genome Announc.">
        <title>Draft genome sequence of Colletotrichum sublineola, a destructive pathogen of cultivated sorghum.</title>
        <authorList>
            <person name="Baroncelli R."/>
            <person name="Sanz-Martin J.M."/>
            <person name="Rech G.E."/>
            <person name="Sukno S.A."/>
            <person name="Thon M.R."/>
        </authorList>
    </citation>
    <scope>NUCLEOTIDE SEQUENCE [LARGE SCALE GENOMIC DNA]</scope>
    <source>
        <strain evidence="5">TX430BB</strain>
    </source>
</reference>
<dbReference type="eggNOG" id="ENOG502RXWW">
    <property type="taxonomic scope" value="Eukaryota"/>
</dbReference>
<keyword evidence="5" id="KW-1185">Reference proteome</keyword>
<evidence type="ECO:0000313" key="4">
    <source>
        <dbReference type="EMBL" id="KDN64788.1"/>
    </source>
</evidence>
<dbReference type="OrthoDB" id="245563at2759"/>
<proteinExistence type="inferred from homology"/>
<dbReference type="EMBL" id="JMSE01001095">
    <property type="protein sequence ID" value="KDN64788.1"/>
    <property type="molecule type" value="Genomic_DNA"/>
</dbReference>
<dbReference type="InterPro" id="IPR050272">
    <property type="entry name" value="Isochorismatase-like_hydrls"/>
</dbReference>
<dbReference type="HOGENOM" id="CLU_068979_5_1_1"/>
<evidence type="ECO:0000256" key="2">
    <source>
        <dbReference type="ARBA" id="ARBA00022801"/>
    </source>
</evidence>
<feature type="domain" description="Isochorismatase-like" evidence="3">
    <location>
        <begin position="24"/>
        <end position="171"/>
    </location>
</feature>
<dbReference type="PANTHER" id="PTHR43540:SF15">
    <property type="entry name" value="BLR5631 PROTEIN"/>
    <property type="match status" value="1"/>
</dbReference>
<keyword evidence="2" id="KW-0378">Hydrolase</keyword>
<evidence type="ECO:0000256" key="1">
    <source>
        <dbReference type="ARBA" id="ARBA00006336"/>
    </source>
</evidence>
<comment type="similarity">
    <text evidence="1">Belongs to the isochorismatase family.</text>
</comment>
<dbReference type="Pfam" id="PF00857">
    <property type="entry name" value="Isochorismatase"/>
    <property type="match status" value="1"/>
</dbReference>
<gene>
    <name evidence="4" type="ORF">CSUB01_08673</name>
</gene>
<accession>A0A066X6M7</accession>
<dbReference type="InterPro" id="IPR036380">
    <property type="entry name" value="Isochorismatase-like_sf"/>
</dbReference>
<dbReference type="STRING" id="1173701.A0A066X6M7"/>
<dbReference type="OMA" id="TGMMTHM"/>
<dbReference type="AlphaFoldDB" id="A0A066X6M7"/>
<dbReference type="Proteomes" id="UP000027238">
    <property type="component" value="Unassembled WGS sequence"/>
</dbReference>
<dbReference type="GO" id="GO:0016787">
    <property type="term" value="F:hydrolase activity"/>
    <property type="evidence" value="ECO:0007669"/>
    <property type="project" value="UniProtKB-KW"/>
</dbReference>
<name>A0A066X6M7_COLSU</name>
<sequence length="195" mass="20277">MASATSFRQIIGAPASTASPTDSTLVIIDAQNEYAEGKLAVSDVAASRKAIAGLLQKYREAGGSVVHVVHDTPEGAPVFTPNTRLADEFEELAPRDGEKVVRKKFPGSFAGTDLEAHLGGLGARGKKVVLTGYMAHVCVSTTARQAAQRGFDVLVAEDAVGDRDIPGVDAAQLTKVALSEIGDAFGTIVQSKDIA</sequence>
<protein>
    <submittedName>
        <fullName evidence="4">Putative isochorismatase</fullName>
    </submittedName>
</protein>
<evidence type="ECO:0000313" key="5">
    <source>
        <dbReference type="Proteomes" id="UP000027238"/>
    </source>
</evidence>